<protein>
    <submittedName>
        <fullName evidence="1">Protein ImuA</fullName>
    </submittedName>
</protein>
<evidence type="ECO:0000313" key="1">
    <source>
        <dbReference type="EMBL" id="TWI85823.1"/>
    </source>
</evidence>
<gene>
    <name evidence="1" type="ORF">IQ13_0992</name>
</gene>
<accession>A0A562SXE7</accession>
<dbReference type="InterPro" id="IPR017026">
    <property type="entry name" value="ImuA"/>
</dbReference>
<evidence type="ECO:0000313" key="2">
    <source>
        <dbReference type="Proteomes" id="UP000316167"/>
    </source>
</evidence>
<keyword evidence="2" id="KW-1185">Reference proteome</keyword>
<proteinExistence type="predicted"/>
<reference evidence="1 2" key="1">
    <citation type="journal article" date="2015" name="Stand. Genomic Sci.">
        <title>Genomic Encyclopedia of Bacterial and Archaeal Type Strains, Phase III: the genomes of soil and plant-associated and newly described type strains.</title>
        <authorList>
            <person name="Whitman W.B."/>
            <person name="Woyke T."/>
            <person name="Klenk H.P."/>
            <person name="Zhou Y."/>
            <person name="Lilburn T.G."/>
            <person name="Beck B.J."/>
            <person name="De Vos P."/>
            <person name="Vandamme P."/>
            <person name="Eisen J.A."/>
            <person name="Garrity G."/>
            <person name="Hugenholtz P."/>
            <person name="Kyrpides N.C."/>
        </authorList>
    </citation>
    <scope>NUCLEOTIDE SEQUENCE [LARGE SCALE GENOMIC DNA]</scope>
    <source>
        <strain evidence="1 2">CGMCC 1.7271</strain>
    </source>
</reference>
<sequence>MLPAKAYIIAQLQKDLLKLSGMKPAGHASDLPKGLGFLKDHLPQANFPTAAVHEFVCANKEGVAATEGFVSALVSTITHPDAITVWLSPGKTLFPPAIKLFGLDPDRIIFIQLHQEKELLWATEEALKCRGLAAVVCELQELSFTSSRRLQLAVEQSAVTGFILRVNPRKLTATTCVSRWRISSIASETNGMPGVGFPKWDVELLKMRNGKPGSWEVEWKENRFHLHEHIAAVEPQLHRKTG</sequence>
<dbReference type="Proteomes" id="UP000316167">
    <property type="component" value="Unassembled WGS sequence"/>
</dbReference>
<dbReference type="SUPFAM" id="SSF52540">
    <property type="entry name" value="P-loop containing nucleoside triphosphate hydrolases"/>
    <property type="match status" value="1"/>
</dbReference>
<dbReference type="Gene3D" id="3.40.50.300">
    <property type="entry name" value="P-loop containing nucleotide triphosphate hydrolases"/>
    <property type="match status" value="1"/>
</dbReference>
<dbReference type="PIRSF" id="PIRSF034285">
    <property type="entry name" value="UCP034285"/>
    <property type="match status" value="1"/>
</dbReference>
<dbReference type="OrthoDB" id="836928at2"/>
<dbReference type="AlphaFoldDB" id="A0A562SXE7"/>
<comment type="caution">
    <text evidence="1">The sequence shown here is derived from an EMBL/GenBank/DDBJ whole genome shotgun (WGS) entry which is preliminary data.</text>
</comment>
<name>A0A562SXE7_9BACT</name>
<organism evidence="1 2">
    <name type="scientific">Lacibacter cauensis</name>
    <dbReference type="NCBI Taxonomy" id="510947"/>
    <lineage>
        <taxon>Bacteria</taxon>
        <taxon>Pseudomonadati</taxon>
        <taxon>Bacteroidota</taxon>
        <taxon>Chitinophagia</taxon>
        <taxon>Chitinophagales</taxon>
        <taxon>Chitinophagaceae</taxon>
        <taxon>Lacibacter</taxon>
    </lineage>
</organism>
<dbReference type="InterPro" id="IPR027417">
    <property type="entry name" value="P-loop_NTPase"/>
</dbReference>
<dbReference type="RefSeq" id="WP_144884918.1">
    <property type="nucleotide sequence ID" value="NZ_VLLE01000002.1"/>
</dbReference>
<dbReference type="EMBL" id="VLLE01000002">
    <property type="protein sequence ID" value="TWI85823.1"/>
    <property type="molecule type" value="Genomic_DNA"/>
</dbReference>